<dbReference type="RefSeq" id="WP_126051712.1">
    <property type="nucleotide sequence ID" value="NZ_QYTV02000008.1"/>
</dbReference>
<evidence type="ECO:0000256" key="1">
    <source>
        <dbReference type="ARBA" id="ARBA00004651"/>
    </source>
</evidence>
<evidence type="ECO:0000256" key="3">
    <source>
        <dbReference type="ARBA" id="ARBA00022475"/>
    </source>
</evidence>
<protein>
    <recommendedName>
        <fullName evidence="8">Acyltransferase 3 domain-containing protein</fullName>
    </recommendedName>
</protein>
<feature type="transmembrane region" description="Helical" evidence="7">
    <location>
        <begin position="238"/>
        <end position="254"/>
    </location>
</feature>
<comment type="similarity">
    <text evidence="2">Belongs to the acyltransferase 3 family.</text>
</comment>
<name>A0A429XVV7_9BACI</name>
<dbReference type="AlphaFoldDB" id="A0A429XVV7"/>
<comment type="subcellular location">
    <subcellularLocation>
        <location evidence="1">Cell membrane</location>
        <topology evidence="1">Multi-pass membrane protein</topology>
    </subcellularLocation>
</comment>
<dbReference type="OrthoDB" id="65129at2"/>
<feature type="transmembrane region" description="Helical" evidence="7">
    <location>
        <begin position="117"/>
        <end position="134"/>
    </location>
</feature>
<feature type="transmembrane region" description="Helical" evidence="7">
    <location>
        <begin position="299"/>
        <end position="326"/>
    </location>
</feature>
<reference evidence="9" key="1">
    <citation type="submission" date="2018-12" db="EMBL/GenBank/DDBJ databases">
        <authorList>
            <person name="Sun L."/>
            <person name="Chen Z."/>
        </authorList>
    </citation>
    <scope>NUCLEOTIDE SEQUENCE [LARGE SCALE GENOMIC DNA]</scope>
    <source>
        <strain evidence="9">3-2-2</strain>
    </source>
</reference>
<dbReference type="GO" id="GO:0016413">
    <property type="term" value="F:O-acetyltransferase activity"/>
    <property type="evidence" value="ECO:0007669"/>
    <property type="project" value="TreeGrafter"/>
</dbReference>
<evidence type="ECO:0000259" key="8">
    <source>
        <dbReference type="Pfam" id="PF01757"/>
    </source>
</evidence>
<gene>
    <name evidence="9" type="ORF">D4T97_015690</name>
</gene>
<keyword evidence="5 7" id="KW-1133">Transmembrane helix</keyword>
<accession>A0A429XVV7</accession>
<feature type="transmembrane region" description="Helical" evidence="7">
    <location>
        <begin position="177"/>
        <end position="194"/>
    </location>
</feature>
<evidence type="ECO:0000256" key="5">
    <source>
        <dbReference type="ARBA" id="ARBA00022989"/>
    </source>
</evidence>
<evidence type="ECO:0000256" key="4">
    <source>
        <dbReference type="ARBA" id="ARBA00022692"/>
    </source>
</evidence>
<keyword evidence="6 7" id="KW-0472">Membrane</keyword>
<comment type="caution">
    <text evidence="9">The sequence shown here is derived from an EMBL/GenBank/DDBJ whole genome shotgun (WGS) entry which is preliminary data.</text>
</comment>
<dbReference type="GO" id="GO:0009246">
    <property type="term" value="P:enterobacterial common antigen biosynthetic process"/>
    <property type="evidence" value="ECO:0007669"/>
    <property type="project" value="TreeGrafter"/>
</dbReference>
<dbReference type="PANTHER" id="PTHR40074:SF2">
    <property type="entry name" value="O-ACETYLTRANSFERASE WECH"/>
    <property type="match status" value="1"/>
</dbReference>
<feature type="transmembrane region" description="Helical" evidence="7">
    <location>
        <begin position="206"/>
        <end position="223"/>
    </location>
</feature>
<evidence type="ECO:0000313" key="10">
    <source>
        <dbReference type="Proteomes" id="UP000287156"/>
    </source>
</evidence>
<feature type="transmembrane region" description="Helical" evidence="7">
    <location>
        <begin position="79"/>
        <end position="97"/>
    </location>
</feature>
<evidence type="ECO:0000256" key="2">
    <source>
        <dbReference type="ARBA" id="ARBA00007400"/>
    </source>
</evidence>
<keyword evidence="3" id="KW-1003">Cell membrane</keyword>
<evidence type="ECO:0000256" key="7">
    <source>
        <dbReference type="SAM" id="Phobius"/>
    </source>
</evidence>
<dbReference type="Pfam" id="PF01757">
    <property type="entry name" value="Acyl_transf_3"/>
    <property type="match status" value="1"/>
</dbReference>
<sequence>MIKEWNLLRALACLCILFLHSTTQMSKVIDHPEVELYHYVRILLCMATPAFIVLSIVILANRYPNRLPDNFWVKRVNYILIPFLFFAVIDALVTKYFNSNIMIDEKITENILTGNFVGWFILVIFQFYVLHYLVTKWKLSMKWMLPLSLILMFSYLFMMNEGLIKLDSYSHVLRLPFLAWFGYFTVAYVIGKYYNSLSKTLLKYRWLTLMFLALSATIVYFSYDSGLITGTHSRRMDLFPLVISFCLAVLAWGQKMPGSKVVNLISNYSFGIYLLHWQFQRLLAPHVAGMFSNYLASVILLFVVSLAASIVTIKLISYLPFGSFIVGKVRKGKKNLFGPNLWRKQLKHGFTFRHSPSIVDR</sequence>
<feature type="transmembrane region" description="Helical" evidence="7">
    <location>
        <begin position="141"/>
        <end position="157"/>
    </location>
</feature>
<dbReference type="Proteomes" id="UP000287156">
    <property type="component" value="Unassembled WGS sequence"/>
</dbReference>
<dbReference type="GO" id="GO:0005886">
    <property type="term" value="C:plasma membrane"/>
    <property type="evidence" value="ECO:0007669"/>
    <property type="project" value="UniProtKB-SubCell"/>
</dbReference>
<dbReference type="InterPro" id="IPR002656">
    <property type="entry name" value="Acyl_transf_3_dom"/>
</dbReference>
<feature type="transmembrane region" description="Helical" evidence="7">
    <location>
        <begin position="36"/>
        <end position="59"/>
    </location>
</feature>
<dbReference type="PANTHER" id="PTHR40074">
    <property type="entry name" value="O-ACETYLTRANSFERASE WECH"/>
    <property type="match status" value="1"/>
</dbReference>
<evidence type="ECO:0000313" key="9">
    <source>
        <dbReference type="EMBL" id="RST72502.1"/>
    </source>
</evidence>
<organism evidence="9 10">
    <name type="scientific">Siminovitchia acidinfaciens</name>
    <dbReference type="NCBI Taxonomy" id="2321395"/>
    <lineage>
        <taxon>Bacteria</taxon>
        <taxon>Bacillati</taxon>
        <taxon>Bacillota</taxon>
        <taxon>Bacilli</taxon>
        <taxon>Bacillales</taxon>
        <taxon>Bacillaceae</taxon>
        <taxon>Siminovitchia</taxon>
    </lineage>
</organism>
<feature type="transmembrane region" description="Helical" evidence="7">
    <location>
        <begin position="261"/>
        <end position="279"/>
    </location>
</feature>
<dbReference type="EMBL" id="QYTV02000008">
    <property type="protein sequence ID" value="RST72502.1"/>
    <property type="molecule type" value="Genomic_DNA"/>
</dbReference>
<feature type="domain" description="Acyltransferase 3" evidence="8">
    <location>
        <begin position="3"/>
        <end position="312"/>
    </location>
</feature>
<evidence type="ECO:0000256" key="6">
    <source>
        <dbReference type="ARBA" id="ARBA00023136"/>
    </source>
</evidence>
<keyword evidence="4 7" id="KW-0812">Transmembrane</keyword>
<keyword evidence="10" id="KW-1185">Reference proteome</keyword>
<proteinExistence type="inferred from homology"/>